<dbReference type="Proteomes" id="UP000482960">
    <property type="component" value="Unassembled WGS sequence"/>
</dbReference>
<name>A0A6V8LG17_9ACTN</name>
<reference evidence="1 2" key="2">
    <citation type="submission" date="2020-03" db="EMBL/GenBank/DDBJ databases">
        <authorList>
            <person name="Ichikawa N."/>
            <person name="Kimura A."/>
            <person name="Kitahashi Y."/>
            <person name="Uohara A."/>
        </authorList>
    </citation>
    <scope>NUCLEOTIDE SEQUENCE [LARGE SCALE GENOMIC DNA]</scope>
    <source>
        <strain evidence="1 2">NBRC 108638</strain>
    </source>
</reference>
<dbReference type="AlphaFoldDB" id="A0A6V8LG17"/>
<accession>A0A6V8LG17</accession>
<dbReference type="EMBL" id="BLPG01000001">
    <property type="protein sequence ID" value="GFJ91585.1"/>
    <property type="molecule type" value="Genomic_DNA"/>
</dbReference>
<evidence type="ECO:0000313" key="2">
    <source>
        <dbReference type="Proteomes" id="UP000482960"/>
    </source>
</evidence>
<evidence type="ECO:0000313" key="1">
    <source>
        <dbReference type="EMBL" id="GFJ91585.1"/>
    </source>
</evidence>
<keyword evidence="2" id="KW-1185">Reference proteome</keyword>
<organism evidence="1 2">
    <name type="scientific">Phytohabitans rumicis</name>
    <dbReference type="NCBI Taxonomy" id="1076125"/>
    <lineage>
        <taxon>Bacteria</taxon>
        <taxon>Bacillati</taxon>
        <taxon>Actinomycetota</taxon>
        <taxon>Actinomycetes</taxon>
        <taxon>Micromonosporales</taxon>
        <taxon>Micromonosporaceae</taxon>
    </lineage>
</organism>
<sequence length="136" mass="15174">MPGEIRIDGLAEFSRNLRKLDSDLPKMLRVGLNDALRIVIDYARPRIPTRTGAARKSLRAKSTRTKARITAGGKRAPYYPWLDFGGKGPNNRPAPRPFYGDGRYLWKGFIVKRDEFNAALTRALVSTAEAAGIEVD</sequence>
<proteinExistence type="predicted"/>
<comment type="caution">
    <text evidence="1">The sequence shown here is derived from an EMBL/GenBank/DDBJ whole genome shotgun (WGS) entry which is preliminary data.</text>
</comment>
<evidence type="ECO:0008006" key="3">
    <source>
        <dbReference type="Google" id="ProtNLM"/>
    </source>
</evidence>
<reference evidence="1 2" key="1">
    <citation type="submission" date="2020-03" db="EMBL/GenBank/DDBJ databases">
        <title>Whole genome shotgun sequence of Phytohabitans rumicis NBRC 108638.</title>
        <authorList>
            <person name="Komaki H."/>
            <person name="Tamura T."/>
        </authorList>
    </citation>
    <scope>NUCLEOTIDE SEQUENCE [LARGE SCALE GENOMIC DNA]</scope>
    <source>
        <strain evidence="1 2">NBRC 108638</strain>
    </source>
</reference>
<dbReference type="RefSeq" id="WP_173078633.1">
    <property type="nucleotide sequence ID" value="NZ_BAABJB010000004.1"/>
</dbReference>
<gene>
    <name evidence="1" type="ORF">Prum_052270</name>
</gene>
<protein>
    <recommendedName>
        <fullName evidence="3">HK97 gp10 family phage protein</fullName>
    </recommendedName>
</protein>